<dbReference type="InterPro" id="IPR046342">
    <property type="entry name" value="CBS_dom_sf"/>
</dbReference>
<feature type="domain" description="CBS" evidence="4">
    <location>
        <begin position="50"/>
        <end position="110"/>
    </location>
</feature>
<dbReference type="PANTHER" id="PTHR22777">
    <property type="entry name" value="HEMOLYSIN-RELATED"/>
    <property type="match status" value="1"/>
</dbReference>
<keyword evidence="6" id="KW-1185">Reference proteome</keyword>
<dbReference type="RefSeq" id="WP_078785790.1">
    <property type="nucleotide sequence ID" value="NZ_FMTO01000002.1"/>
</dbReference>
<dbReference type="Gene3D" id="3.30.465.10">
    <property type="match status" value="1"/>
</dbReference>
<dbReference type="InterPro" id="IPR000644">
    <property type="entry name" value="CBS_dom"/>
</dbReference>
<evidence type="ECO:0000259" key="4">
    <source>
        <dbReference type="PROSITE" id="PS51371"/>
    </source>
</evidence>
<dbReference type="SUPFAM" id="SSF54631">
    <property type="entry name" value="CBS-domain pair"/>
    <property type="match status" value="1"/>
</dbReference>
<evidence type="ECO:0000256" key="3">
    <source>
        <dbReference type="PROSITE-ProRule" id="PRU00703"/>
    </source>
</evidence>
<keyword evidence="1" id="KW-0677">Repeat</keyword>
<feature type="domain" description="CBS" evidence="4">
    <location>
        <begin position="114"/>
        <end position="174"/>
    </location>
</feature>
<evidence type="ECO:0000313" key="6">
    <source>
        <dbReference type="Proteomes" id="UP000189857"/>
    </source>
</evidence>
<gene>
    <name evidence="5" type="ORF">SAMN02745110_00097</name>
</gene>
<dbReference type="Proteomes" id="UP000189857">
    <property type="component" value="Unassembled WGS sequence"/>
</dbReference>
<dbReference type="FunFam" id="3.10.580.10:FF:000002">
    <property type="entry name" value="Magnesium/cobalt efflux protein CorC"/>
    <property type="match status" value="1"/>
</dbReference>
<proteinExistence type="predicted"/>
<evidence type="ECO:0000256" key="2">
    <source>
        <dbReference type="ARBA" id="ARBA00023122"/>
    </source>
</evidence>
<dbReference type="InterPro" id="IPR044751">
    <property type="entry name" value="Ion_transp-like_CBS"/>
</dbReference>
<dbReference type="GO" id="GO:0050660">
    <property type="term" value="F:flavin adenine dinucleotide binding"/>
    <property type="evidence" value="ECO:0007669"/>
    <property type="project" value="InterPro"/>
</dbReference>
<keyword evidence="2 3" id="KW-0129">CBS domain</keyword>
<dbReference type="CDD" id="cd04590">
    <property type="entry name" value="CBS_pair_CorC_HlyC_assoc"/>
    <property type="match status" value="1"/>
</dbReference>
<dbReference type="PANTHER" id="PTHR22777:SF17">
    <property type="entry name" value="UPF0053 PROTEIN SLL0260"/>
    <property type="match status" value="1"/>
</dbReference>
<dbReference type="InterPro" id="IPR036318">
    <property type="entry name" value="FAD-bd_PCMH-like_sf"/>
</dbReference>
<dbReference type="OrthoDB" id="9798188at2"/>
<accession>A0A1T4K1R4</accession>
<dbReference type="GO" id="GO:0005886">
    <property type="term" value="C:plasma membrane"/>
    <property type="evidence" value="ECO:0007669"/>
    <property type="project" value="TreeGrafter"/>
</dbReference>
<dbReference type="Gene3D" id="3.10.580.10">
    <property type="entry name" value="CBS-domain"/>
    <property type="match status" value="1"/>
</dbReference>
<protein>
    <submittedName>
        <fullName evidence="5">Putative hemolysin</fullName>
    </submittedName>
</protein>
<organism evidence="5 6">
    <name type="scientific">Eubacterium ruminantium</name>
    <dbReference type="NCBI Taxonomy" id="42322"/>
    <lineage>
        <taxon>Bacteria</taxon>
        <taxon>Bacillati</taxon>
        <taxon>Bacillota</taxon>
        <taxon>Clostridia</taxon>
        <taxon>Eubacteriales</taxon>
        <taxon>Eubacteriaceae</taxon>
        <taxon>Eubacterium</taxon>
    </lineage>
</organism>
<dbReference type="Pfam" id="PF03471">
    <property type="entry name" value="CorC_HlyC"/>
    <property type="match status" value="1"/>
</dbReference>
<dbReference type="SMART" id="SM00116">
    <property type="entry name" value="CBS"/>
    <property type="match status" value="2"/>
</dbReference>
<dbReference type="InterPro" id="IPR005170">
    <property type="entry name" value="Transptr-assoc_dom"/>
</dbReference>
<sequence length="266" mass="30577">MFKRKDEDKVEEEILSIVEEGHEQGVIHEDEAILISNVLEFDDKCVRDIMVSRSRIFALDKSEKINDALPKVLLSNYSRCPVYDAEIDNIIGVLHLKDLIAAYLKNPDDTIETIVKDVIFIHPTYEISKLLKRMQKEKNHMAVVIDEYGQTDGMVTLEDVIEEIVGNIFDEHDTEEDQVRKTADNGYVVDGLLSLNDLEEILPDIDFPDGEVETLNGFLLYMLGRLPEENDNIKIDYGGYIFIPITIRDNMIMKVKIEKKNEKISE</sequence>
<dbReference type="AlphaFoldDB" id="A0A1T4K1R4"/>
<dbReference type="Pfam" id="PF00571">
    <property type="entry name" value="CBS"/>
    <property type="match status" value="2"/>
</dbReference>
<dbReference type="PROSITE" id="PS51371">
    <property type="entry name" value="CBS"/>
    <property type="match status" value="2"/>
</dbReference>
<dbReference type="SMART" id="SM01091">
    <property type="entry name" value="CorC_HlyC"/>
    <property type="match status" value="1"/>
</dbReference>
<evidence type="ECO:0000313" key="5">
    <source>
        <dbReference type="EMBL" id="SJZ36354.1"/>
    </source>
</evidence>
<dbReference type="InterPro" id="IPR016169">
    <property type="entry name" value="FAD-bd_PCMH_sub2"/>
</dbReference>
<name>A0A1T4K1R4_9FIRM</name>
<dbReference type="EMBL" id="FUXA01000003">
    <property type="protein sequence ID" value="SJZ36354.1"/>
    <property type="molecule type" value="Genomic_DNA"/>
</dbReference>
<reference evidence="5 6" key="1">
    <citation type="submission" date="2017-02" db="EMBL/GenBank/DDBJ databases">
        <authorList>
            <person name="Peterson S.W."/>
        </authorList>
    </citation>
    <scope>NUCLEOTIDE SEQUENCE [LARGE SCALE GENOMIC DNA]</scope>
    <source>
        <strain evidence="5 6">ATCC 17233</strain>
    </source>
</reference>
<dbReference type="SUPFAM" id="SSF56176">
    <property type="entry name" value="FAD-binding/transporter-associated domain-like"/>
    <property type="match status" value="1"/>
</dbReference>
<evidence type="ECO:0000256" key="1">
    <source>
        <dbReference type="ARBA" id="ARBA00022737"/>
    </source>
</evidence>